<dbReference type="AlphaFoldDB" id="A0A329RTX3"/>
<dbReference type="Proteomes" id="UP000251314">
    <property type="component" value="Unassembled WGS sequence"/>
</dbReference>
<feature type="compositionally biased region" description="Gly residues" evidence="1">
    <location>
        <begin position="152"/>
        <end position="163"/>
    </location>
</feature>
<sequence length="224" mass="24913">MESCDPHVLWIVLRNEFRRGNVIETTSIFIDIYSRKVRKDEGVREYIDDLLDTRRVLCENGGRMGDCELARIMVCNVHMVYPSVTNYFTKDKERRVLEIKEAISLCENAEHMAECSSHGRRGSGQGLNREVYRVQRSSSRGDSRGRSRGCRQGSGGSCQGQGGTDVTDVTNANGLGVQALRPLKVGRSNATTVYVLSATRLVILLATVPPIAVVMSSAQTRETW</sequence>
<comment type="caution">
    <text evidence="2">The sequence shown here is derived from an EMBL/GenBank/DDBJ whole genome shotgun (WGS) entry which is preliminary data.</text>
</comment>
<organism evidence="2 3">
    <name type="scientific">Phytophthora cactorum</name>
    <dbReference type="NCBI Taxonomy" id="29920"/>
    <lineage>
        <taxon>Eukaryota</taxon>
        <taxon>Sar</taxon>
        <taxon>Stramenopiles</taxon>
        <taxon>Oomycota</taxon>
        <taxon>Peronosporomycetes</taxon>
        <taxon>Peronosporales</taxon>
        <taxon>Peronosporaceae</taxon>
        <taxon>Phytophthora</taxon>
    </lineage>
</organism>
<evidence type="ECO:0000256" key="1">
    <source>
        <dbReference type="SAM" id="MobiDB-lite"/>
    </source>
</evidence>
<keyword evidence="3" id="KW-1185">Reference proteome</keyword>
<reference evidence="2 3" key="1">
    <citation type="submission" date="2018-01" db="EMBL/GenBank/DDBJ databases">
        <title>Draft genome of the strawberry crown rot pathogen Phytophthora cactorum.</title>
        <authorList>
            <person name="Armitage A.D."/>
            <person name="Lysoe E."/>
            <person name="Nellist C.F."/>
            <person name="Harrison R.J."/>
            <person name="Brurberg M.B."/>
        </authorList>
    </citation>
    <scope>NUCLEOTIDE SEQUENCE [LARGE SCALE GENOMIC DNA]</scope>
    <source>
        <strain evidence="2 3">10300</strain>
    </source>
</reference>
<protein>
    <submittedName>
        <fullName evidence="2">Uncharacterized protein</fullName>
    </submittedName>
</protein>
<dbReference type="EMBL" id="MJFZ01000636">
    <property type="protein sequence ID" value="RAW26568.1"/>
    <property type="molecule type" value="Genomic_DNA"/>
</dbReference>
<accession>A0A329RTX3</accession>
<dbReference type="OrthoDB" id="151280at2759"/>
<name>A0A329RTX3_9STRA</name>
<evidence type="ECO:0000313" key="3">
    <source>
        <dbReference type="Proteomes" id="UP000251314"/>
    </source>
</evidence>
<proteinExistence type="predicted"/>
<gene>
    <name evidence="2" type="ORF">PC110_g17029</name>
</gene>
<feature type="region of interest" description="Disordered" evidence="1">
    <location>
        <begin position="134"/>
        <end position="165"/>
    </location>
</feature>
<evidence type="ECO:0000313" key="2">
    <source>
        <dbReference type="EMBL" id="RAW26568.1"/>
    </source>
</evidence>
<dbReference type="VEuPathDB" id="FungiDB:PC110_g17029"/>